<dbReference type="PANTHER" id="PTHR43798:SF29">
    <property type="entry name" value="AB HYDROLASE-1 DOMAIN-CONTAINING PROTEIN"/>
    <property type="match status" value="1"/>
</dbReference>
<gene>
    <name evidence="2" type="ORF">F7231_00470</name>
</gene>
<evidence type="ECO:0000259" key="1">
    <source>
        <dbReference type="Pfam" id="PF00561"/>
    </source>
</evidence>
<sequence length="284" mass="31227">MPLFKTKSGVALYYEIHEPLMGDPQPETIVFSHGLLWSGRMFAAQVAAFRQQYRVVTYDHRGQGQSSVPESGYDMDTVYGDAVALLEGLRLAPCHFAGLSMGGFVGMRLAARRPDLLRSLILMETTADPEPDENKGKYRLLNNVVRWLGVWAVVGPVMKIMFSQSFLTSPNRTADRKTWEGELRKNSRTITRAVNGVIGRQGVRAELDRITLPTLIMVGDEDVATVPEKARRIHEKIAGSLLVTIPRAGHSSSVEEPEAVNAAIASFLGGLPKQETGHSNLTTP</sequence>
<name>A0ABX0Q9S0_9BACT</name>
<dbReference type="SUPFAM" id="SSF53474">
    <property type="entry name" value="alpha/beta-Hydrolases"/>
    <property type="match status" value="1"/>
</dbReference>
<evidence type="ECO:0000313" key="2">
    <source>
        <dbReference type="EMBL" id="NID08629.1"/>
    </source>
</evidence>
<organism evidence="2 3">
    <name type="scientific">Fibrivirga algicola</name>
    <dbReference type="NCBI Taxonomy" id="2950420"/>
    <lineage>
        <taxon>Bacteria</taxon>
        <taxon>Pseudomonadati</taxon>
        <taxon>Bacteroidota</taxon>
        <taxon>Cytophagia</taxon>
        <taxon>Cytophagales</taxon>
        <taxon>Spirosomataceae</taxon>
        <taxon>Fibrivirga</taxon>
    </lineage>
</organism>
<proteinExistence type="predicted"/>
<dbReference type="Gene3D" id="3.40.50.1820">
    <property type="entry name" value="alpha/beta hydrolase"/>
    <property type="match status" value="1"/>
</dbReference>
<dbReference type="RefSeq" id="WP_166690520.1">
    <property type="nucleotide sequence ID" value="NZ_WAEL01000001.1"/>
</dbReference>
<evidence type="ECO:0000313" key="3">
    <source>
        <dbReference type="Proteomes" id="UP000606008"/>
    </source>
</evidence>
<dbReference type="PRINTS" id="PR00111">
    <property type="entry name" value="ABHYDROLASE"/>
</dbReference>
<reference evidence="3" key="1">
    <citation type="submission" date="2019-09" db="EMBL/GenBank/DDBJ databases">
        <authorList>
            <person name="Jung D.-H."/>
        </authorList>
    </citation>
    <scope>NUCLEOTIDE SEQUENCE [LARGE SCALE GENOMIC DNA]</scope>
    <source>
        <strain evidence="3">JA-25</strain>
    </source>
</reference>
<dbReference type="InterPro" id="IPR029058">
    <property type="entry name" value="AB_hydrolase_fold"/>
</dbReference>
<protein>
    <submittedName>
        <fullName evidence="2">Alpha/beta fold hydrolase</fullName>
    </submittedName>
</protein>
<dbReference type="EMBL" id="WAEL01000001">
    <property type="protein sequence ID" value="NID08629.1"/>
    <property type="molecule type" value="Genomic_DNA"/>
</dbReference>
<keyword evidence="2" id="KW-0378">Hydrolase</keyword>
<dbReference type="InterPro" id="IPR050266">
    <property type="entry name" value="AB_hydrolase_sf"/>
</dbReference>
<keyword evidence="3" id="KW-1185">Reference proteome</keyword>
<feature type="domain" description="AB hydrolase-1" evidence="1">
    <location>
        <begin position="28"/>
        <end position="257"/>
    </location>
</feature>
<reference evidence="3" key="2">
    <citation type="submission" date="2023-07" db="EMBL/GenBank/DDBJ databases">
        <authorList>
            <person name="Jung D.-H."/>
        </authorList>
    </citation>
    <scope>NUCLEOTIDE SEQUENCE [LARGE SCALE GENOMIC DNA]</scope>
    <source>
        <strain evidence="3">JA-25</strain>
    </source>
</reference>
<dbReference type="InterPro" id="IPR000073">
    <property type="entry name" value="AB_hydrolase_1"/>
</dbReference>
<comment type="caution">
    <text evidence="2">The sequence shown here is derived from an EMBL/GenBank/DDBJ whole genome shotgun (WGS) entry which is preliminary data.</text>
</comment>
<dbReference type="PRINTS" id="PR00412">
    <property type="entry name" value="EPOXHYDRLASE"/>
</dbReference>
<dbReference type="GO" id="GO:0016787">
    <property type="term" value="F:hydrolase activity"/>
    <property type="evidence" value="ECO:0007669"/>
    <property type="project" value="UniProtKB-KW"/>
</dbReference>
<dbReference type="InterPro" id="IPR000639">
    <property type="entry name" value="Epox_hydrolase-like"/>
</dbReference>
<dbReference type="Proteomes" id="UP000606008">
    <property type="component" value="Unassembled WGS sequence"/>
</dbReference>
<accession>A0ABX0Q9S0</accession>
<dbReference type="PANTHER" id="PTHR43798">
    <property type="entry name" value="MONOACYLGLYCEROL LIPASE"/>
    <property type="match status" value="1"/>
</dbReference>
<dbReference type="Pfam" id="PF00561">
    <property type="entry name" value="Abhydrolase_1"/>
    <property type="match status" value="1"/>
</dbReference>